<accession>A0A940DML2</accession>
<comment type="caution">
    <text evidence="1">The sequence shown here is derived from an EMBL/GenBank/DDBJ whole genome shotgun (WGS) entry which is preliminary data.</text>
</comment>
<gene>
    <name evidence="1" type="ORF">IAC51_07930</name>
</gene>
<proteinExistence type="predicted"/>
<evidence type="ECO:0008006" key="3">
    <source>
        <dbReference type="Google" id="ProtNLM"/>
    </source>
</evidence>
<reference evidence="1" key="2">
    <citation type="journal article" date="2021" name="PeerJ">
        <title>Extensive microbial diversity within the chicken gut microbiome revealed by metagenomics and culture.</title>
        <authorList>
            <person name="Gilroy R."/>
            <person name="Ravi A."/>
            <person name="Getino M."/>
            <person name="Pursley I."/>
            <person name="Horton D.L."/>
            <person name="Alikhan N.F."/>
            <person name="Baker D."/>
            <person name="Gharbi K."/>
            <person name="Hall N."/>
            <person name="Watson M."/>
            <person name="Adriaenssens E.M."/>
            <person name="Foster-Nyarko E."/>
            <person name="Jarju S."/>
            <person name="Secka A."/>
            <person name="Antonio M."/>
            <person name="Oren A."/>
            <person name="Chaudhuri R.R."/>
            <person name="La Ragione R."/>
            <person name="Hildebrand F."/>
            <person name="Pallen M.J."/>
        </authorList>
    </citation>
    <scope>NUCLEOTIDE SEQUENCE</scope>
    <source>
        <strain evidence="1">3924</strain>
    </source>
</reference>
<dbReference type="Proteomes" id="UP000712007">
    <property type="component" value="Unassembled WGS sequence"/>
</dbReference>
<dbReference type="EMBL" id="JADIMV010000135">
    <property type="protein sequence ID" value="MBO8440562.1"/>
    <property type="molecule type" value="Genomic_DNA"/>
</dbReference>
<dbReference type="AlphaFoldDB" id="A0A940DML2"/>
<dbReference type="SUPFAM" id="SSF53335">
    <property type="entry name" value="S-adenosyl-L-methionine-dependent methyltransferases"/>
    <property type="match status" value="1"/>
</dbReference>
<dbReference type="Gene3D" id="3.40.50.150">
    <property type="entry name" value="Vaccinia Virus protein VP39"/>
    <property type="match status" value="1"/>
</dbReference>
<evidence type="ECO:0000313" key="1">
    <source>
        <dbReference type="EMBL" id="MBO8440562.1"/>
    </source>
</evidence>
<dbReference type="InterPro" id="IPR029063">
    <property type="entry name" value="SAM-dependent_MTases_sf"/>
</dbReference>
<evidence type="ECO:0000313" key="2">
    <source>
        <dbReference type="Proteomes" id="UP000712007"/>
    </source>
</evidence>
<organism evidence="1 2">
    <name type="scientific">Candidatus Aphodosoma intestinipullorum</name>
    <dbReference type="NCBI Taxonomy" id="2840674"/>
    <lineage>
        <taxon>Bacteria</taxon>
        <taxon>Pseudomonadati</taxon>
        <taxon>Bacteroidota</taxon>
        <taxon>Bacteroidia</taxon>
        <taxon>Bacteroidales</taxon>
        <taxon>Candidatus Aphodosoma</taxon>
    </lineage>
</organism>
<reference evidence="1" key="1">
    <citation type="submission" date="2020-10" db="EMBL/GenBank/DDBJ databases">
        <authorList>
            <person name="Gilroy R."/>
        </authorList>
    </citation>
    <scope>NUCLEOTIDE SEQUENCE</scope>
    <source>
        <strain evidence="1">3924</strain>
    </source>
</reference>
<sequence length="256" mass="28949">MGTFHAVWARVVYRLTARYRGGHRVHSPYLFHFLNFVLFEERPYYIYGKMNAVCRRLSRSRECIKGVHGGTVRVARLVRADSAALRLNELLHRICVYIHARSVVEVGTGAGVCAAYMAAADSRSTIRTLESDRALADYALKLHKELKFNNITVYSGCMNRQLEQMLAEAGSVDMFHIVLDRGMTAGVMTAVYEACRGSAHRGSVMVIDGIHVSRQTELLWKRVVADSAVSLCVDIYRRGIVWFNPDLPHRCYTVAY</sequence>
<name>A0A940DML2_9BACT</name>
<protein>
    <recommendedName>
        <fullName evidence="3">O-methyltransferase</fullName>
    </recommendedName>
</protein>